<gene>
    <name evidence="32" type="primary">LOC118409624</name>
</gene>
<comment type="similarity">
    <text evidence="5">Belongs to the FPP/GGPP synthase family.</text>
</comment>
<evidence type="ECO:0000256" key="8">
    <source>
        <dbReference type="ARBA" id="ARBA00022490"/>
    </source>
</evidence>
<dbReference type="GO" id="GO:0004161">
    <property type="term" value="F:dimethylallyltranstransferase activity"/>
    <property type="evidence" value="ECO:0000318"/>
    <property type="project" value="GO_Central"/>
</dbReference>
<dbReference type="PROSITE" id="PS00444">
    <property type="entry name" value="POLYPRENYL_SYNTHASE_2"/>
    <property type="match status" value="1"/>
</dbReference>
<accession>A0A9J7KMF8</accession>
<keyword evidence="13" id="KW-0152">Cholesterol biosynthesis</keyword>
<evidence type="ECO:0000256" key="26">
    <source>
        <dbReference type="ARBA" id="ARBA00034546"/>
    </source>
</evidence>
<evidence type="ECO:0000256" key="25">
    <source>
        <dbReference type="ARBA" id="ARBA00032873"/>
    </source>
</evidence>
<evidence type="ECO:0000256" key="28">
    <source>
        <dbReference type="ARBA" id="ARBA00049399"/>
    </source>
</evidence>
<dbReference type="GO" id="GO:0005777">
    <property type="term" value="C:peroxisome"/>
    <property type="evidence" value="ECO:0007669"/>
    <property type="project" value="UniProtKB-ARBA"/>
</dbReference>
<evidence type="ECO:0000256" key="20">
    <source>
        <dbReference type="ARBA" id="ARBA00023229"/>
    </source>
</evidence>
<dbReference type="KEGG" id="bfo:118409624"/>
<dbReference type="GO" id="GO:0005737">
    <property type="term" value="C:cytoplasm"/>
    <property type="evidence" value="ECO:0000318"/>
    <property type="project" value="GO_Central"/>
</dbReference>
<evidence type="ECO:0000256" key="17">
    <source>
        <dbReference type="ARBA" id="ARBA00023098"/>
    </source>
</evidence>
<keyword evidence="13" id="KW-0756">Sterol biosynthesis</keyword>
<evidence type="ECO:0000256" key="10">
    <source>
        <dbReference type="ARBA" id="ARBA00022548"/>
    </source>
</evidence>
<dbReference type="FunFam" id="1.10.600.10:FF:000052">
    <property type="entry name" value="Farnesyl pyrophosphate synthase"/>
    <property type="match status" value="1"/>
</dbReference>
<keyword evidence="19" id="KW-0753">Steroid metabolism</keyword>
<dbReference type="InterPro" id="IPR000092">
    <property type="entry name" value="Polyprenyl_synt"/>
</dbReference>
<dbReference type="PANTHER" id="PTHR11525">
    <property type="entry name" value="FARNESYL-PYROPHOSPHATE SYNTHETASE"/>
    <property type="match status" value="1"/>
</dbReference>
<evidence type="ECO:0000256" key="3">
    <source>
        <dbReference type="ARBA" id="ARBA00004932"/>
    </source>
</evidence>
<dbReference type="AlphaFoldDB" id="A0A9J7KMF8"/>
<evidence type="ECO:0000256" key="22">
    <source>
        <dbReference type="ARBA" id="ARBA00032380"/>
    </source>
</evidence>
<keyword evidence="31" id="KW-1185">Reference proteome</keyword>
<keyword evidence="9" id="KW-0444">Lipid biosynthesis</keyword>
<keyword evidence="15" id="KW-0752">Steroid biosynthesis</keyword>
<evidence type="ECO:0000256" key="19">
    <source>
        <dbReference type="ARBA" id="ARBA00023221"/>
    </source>
</evidence>
<keyword evidence="18" id="KW-1207">Sterol metabolism</keyword>
<evidence type="ECO:0000313" key="32">
    <source>
        <dbReference type="RefSeq" id="XP_035666670.1"/>
    </source>
</evidence>
<reference evidence="31" key="1">
    <citation type="journal article" date="2020" name="Nat. Ecol. Evol.">
        <title>Deeply conserved synteny resolves early events in vertebrate evolution.</title>
        <authorList>
            <person name="Simakov O."/>
            <person name="Marletaz F."/>
            <person name="Yue J.X."/>
            <person name="O'Connell B."/>
            <person name="Jenkins J."/>
            <person name="Brandt A."/>
            <person name="Calef R."/>
            <person name="Tung C.H."/>
            <person name="Huang T.K."/>
            <person name="Schmutz J."/>
            <person name="Satoh N."/>
            <person name="Yu J.K."/>
            <person name="Putnam N.H."/>
            <person name="Green R.E."/>
            <person name="Rokhsar D.S."/>
        </authorList>
    </citation>
    <scope>NUCLEOTIDE SEQUENCE [LARGE SCALE GENOMIC DNA]</scope>
    <source>
        <strain evidence="31">S238N-H82</strain>
    </source>
</reference>
<evidence type="ECO:0000256" key="6">
    <source>
        <dbReference type="ARBA" id="ARBA00012439"/>
    </source>
</evidence>
<dbReference type="Pfam" id="PF00348">
    <property type="entry name" value="polyprenyl_synt"/>
    <property type="match status" value="2"/>
</dbReference>
<evidence type="ECO:0000256" key="27">
    <source>
        <dbReference type="ARBA" id="ARBA00049291"/>
    </source>
</evidence>
<dbReference type="GO" id="GO:0046872">
    <property type="term" value="F:metal ion binding"/>
    <property type="evidence" value="ECO:0007669"/>
    <property type="project" value="UniProtKB-KW"/>
</dbReference>
<comment type="subcellular location">
    <subcellularLocation>
        <location evidence="2">Cytoplasm</location>
    </subcellularLocation>
</comment>
<evidence type="ECO:0000256" key="2">
    <source>
        <dbReference type="ARBA" id="ARBA00004496"/>
    </source>
</evidence>
<evidence type="ECO:0000313" key="31">
    <source>
        <dbReference type="Proteomes" id="UP000001554"/>
    </source>
</evidence>
<keyword evidence="14" id="KW-0460">Magnesium</keyword>
<dbReference type="GO" id="GO:0006695">
    <property type="term" value="P:cholesterol biosynthetic process"/>
    <property type="evidence" value="ECO:0007669"/>
    <property type="project" value="UniProtKB-KW"/>
</dbReference>
<comment type="cofactor">
    <cofactor evidence="1">
        <name>Mg(2+)</name>
        <dbReference type="ChEBI" id="CHEBI:18420"/>
    </cofactor>
</comment>
<comment type="pathway">
    <text evidence="4">Isoprenoid biosynthesis; farnesyl diphosphate biosynthesis; farnesyl diphosphate from geranyl diphosphate and isopentenyl diphosphate: step 1/1.</text>
</comment>
<evidence type="ECO:0000256" key="24">
    <source>
        <dbReference type="ARBA" id="ARBA00032448"/>
    </source>
</evidence>
<keyword evidence="20" id="KW-0414">Isoprene biosynthesis</keyword>
<dbReference type="SFLD" id="SFLDS00005">
    <property type="entry name" value="Isoprenoid_Synthase_Type_I"/>
    <property type="match status" value="1"/>
</dbReference>
<dbReference type="GO" id="GO:0005759">
    <property type="term" value="C:mitochondrial matrix"/>
    <property type="evidence" value="ECO:0007669"/>
    <property type="project" value="UniProtKB-ARBA"/>
</dbReference>
<evidence type="ECO:0000256" key="12">
    <source>
        <dbReference type="ARBA" id="ARBA00022723"/>
    </source>
</evidence>
<keyword evidence="17" id="KW-0443">Lipid metabolism</keyword>
<dbReference type="GO" id="GO:0004337">
    <property type="term" value="F:(2E,6E)-farnesyl diphosphate synthase activity"/>
    <property type="evidence" value="ECO:0000318"/>
    <property type="project" value="GO_Central"/>
</dbReference>
<evidence type="ECO:0000256" key="7">
    <source>
        <dbReference type="ARBA" id="ARBA00012833"/>
    </source>
</evidence>
<dbReference type="InterPro" id="IPR033749">
    <property type="entry name" value="Polyprenyl_synt_CS"/>
</dbReference>
<dbReference type="EC" id="2.5.1.10" evidence="6"/>
<evidence type="ECO:0000256" key="16">
    <source>
        <dbReference type="ARBA" id="ARBA00022990"/>
    </source>
</evidence>
<dbReference type="OrthoDB" id="10257492at2759"/>
<dbReference type="Gene3D" id="1.10.600.10">
    <property type="entry name" value="Farnesyl Diphosphate Synthase"/>
    <property type="match status" value="2"/>
</dbReference>
<evidence type="ECO:0000256" key="21">
    <source>
        <dbReference type="ARBA" id="ARBA00023278"/>
    </source>
</evidence>
<name>A0A9J7KMF8_BRAFL</name>
<evidence type="ECO:0000256" key="4">
    <source>
        <dbReference type="ARBA" id="ARBA00005035"/>
    </source>
</evidence>
<dbReference type="SFLD" id="SFLDG01017">
    <property type="entry name" value="Polyprenyl_Transferase_Like"/>
    <property type="match status" value="1"/>
</dbReference>
<evidence type="ECO:0000256" key="30">
    <source>
        <dbReference type="SAM" id="MobiDB-lite"/>
    </source>
</evidence>
<dbReference type="OMA" id="EDCTWQR"/>
<evidence type="ECO:0000256" key="15">
    <source>
        <dbReference type="ARBA" id="ARBA00022955"/>
    </source>
</evidence>
<evidence type="ECO:0000256" key="11">
    <source>
        <dbReference type="ARBA" id="ARBA00022679"/>
    </source>
</evidence>
<dbReference type="PROSITE" id="PS00723">
    <property type="entry name" value="POLYPRENYL_SYNTHASE_1"/>
    <property type="match status" value="1"/>
</dbReference>
<dbReference type="InterPro" id="IPR039702">
    <property type="entry name" value="FPS1-like"/>
</dbReference>
<dbReference type="RefSeq" id="XP_035666670.1">
    <property type="nucleotide sequence ID" value="XM_035810777.1"/>
</dbReference>
<keyword evidence="11" id="KW-0808">Transferase</keyword>
<comment type="catalytic activity">
    <reaction evidence="27">
        <text>isopentenyl diphosphate + dimethylallyl diphosphate = (2E)-geranyl diphosphate + diphosphate</text>
        <dbReference type="Rhea" id="RHEA:22408"/>
        <dbReference type="ChEBI" id="CHEBI:33019"/>
        <dbReference type="ChEBI" id="CHEBI:57623"/>
        <dbReference type="ChEBI" id="CHEBI:58057"/>
        <dbReference type="ChEBI" id="CHEBI:128769"/>
        <dbReference type="EC" id="2.5.1.1"/>
    </reaction>
</comment>
<keyword evidence="10" id="KW-0153">Cholesterol metabolism</keyword>
<evidence type="ECO:0000256" key="23">
    <source>
        <dbReference type="ARBA" id="ARBA00032424"/>
    </source>
</evidence>
<feature type="region of interest" description="Disordered" evidence="30">
    <location>
        <begin position="28"/>
        <end position="47"/>
    </location>
</feature>
<evidence type="ECO:0000256" key="14">
    <source>
        <dbReference type="ARBA" id="ARBA00022842"/>
    </source>
</evidence>
<comment type="function">
    <text evidence="29">Key enzyme in isoprenoid biosynthesis which catalyzes the formation of farnesyl diphosphate (FPP), a precursor for several classes of essential metabolites including sterols, dolichols, carotenoids, and ubiquinones. FPP also serves as substrate for protein farnesylation and geranylgeranylation. Catalyzes the sequential condensation of isopentenyl pyrophosphate with the allylic pyrophosphates, dimethylallyl pyrophosphate, and then with the resultant geranylpyrophosphate to the ultimate product farnesyl pyrophosphate.</text>
</comment>
<dbReference type="InterPro" id="IPR008949">
    <property type="entry name" value="Isoprenoid_synthase_dom_sf"/>
</dbReference>
<evidence type="ECO:0000256" key="13">
    <source>
        <dbReference type="ARBA" id="ARBA00022778"/>
    </source>
</evidence>
<comment type="pathway">
    <text evidence="3">Isoprenoid biosynthesis; geranyl diphosphate biosynthesis; geranyl diphosphate from dimethylallyl diphosphate and isopentenyl diphosphate: step 1/1.</text>
</comment>
<dbReference type="CDD" id="cd00685">
    <property type="entry name" value="Trans_IPPS_HT"/>
    <property type="match status" value="1"/>
</dbReference>
<evidence type="ECO:0000256" key="29">
    <source>
        <dbReference type="ARBA" id="ARBA00053104"/>
    </source>
</evidence>
<dbReference type="GeneID" id="118409624"/>
<protein>
    <recommendedName>
        <fullName evidence="26">Farnesyl pyrophosphate synthase</fullName>
        <ecNumber evidence="7">2.5.1.1</ecNumber>
        <ecNumber evidence="6">2.5.1.10</ecNumber>
    </recommendedName>
    <alternativeName>
        <fullName evidence="25">(2E,6E)-farnesyl diphosphate synthase</fullName>
    </alternativeName>
    <alternativeName>
        <fullName evidence="24">Dimethylallyltranstransferase</fullName>
    </alternativeName>
    <alternativeName>
        <fullName evidence="23">Farnesyl diphosphate synthase</fullName>
    </alternativeName>
    <alternativeName>
        <fullName evidence="22">Geranyltranstransferase</fullName>
    </alternativeName>
</protein>
<keyword evidence="21" id="KW-0379">Hydroxylation</keyword>
<organism evidence="31 32">
    <name type="scientific">Branchiostoma floridae</name>
    <name type="common">Florida lancelet</name>
    <name type="synonym">Amphioxus</name>
    <dbReference type="NCBI Taxonomy" id="7739"/>
    <lineage>
        <taxon>Eukaryota</taxon>
        <taxon>Metazoa</taxon>
        <taxon>Chordata</taxon>
        <taxon>Cephalochordata</taxon>
        <taxon>Leptocardii</taxon>
        <taxon>Amphioxiformes</taxon>
        <taxon>Branchiostomatidae</taxon>
        <taxon>Branchiostoma</taxon>
    </lineage>
</organism>
<keyword evidence="12" id="KW-0479">Metal-binding</keyword>
<sequence>MTSAIVVSRLGPRLASRLMVRAAGPITRGGGTYETSPHRSAGHQTRRHLSWRKKTFKSQLWQHPGAQTDMGDSSNKKLKMANHDGDVKRFDEVFHQLVTKLIDEDAKNPEISDAMVRFRQVLEYNCPGGKRNRGLSVITSYRFLVSSDQLTEENIHRAMVVGWCIEWLQAFFLVLDDIMDQSQTRRGQPCWYRVEEVGNMAINDACYIESCIYRLLGRFCRGQPYYVDLLELFQGTTYKTIVGQSLDLITSPDGKVNLSNFTEERYNAIVKYKTAFYSFHLPVAAAMYMAGITSKESHENAKTILLEMGRFFQIQDDYLDCYGDPAVTGKVGTDVEENKCSWLVVQALRLVDARQRTTLQVCLFVCLFVCLREGWDRRGGEQVQLAGGAGTTAGRRPATSYATGLFVCLFVCGKVGTGVEENKCSWLVVQALRLVDARQRATLQENYGQNDPAKVAAVKQLYQELRLQDEFWKFEESSYSQLMQLINSSSLDLPKDMFVEFARKIYKRQK</sequence>
<dbReference type="EC" id="2.5.1.1" evidence="7"/>
<reference evidence="32" key="2">
    <citation type="submission" date="2025-08" db="UniProtKB">
        <authorList>
            <consortium name="RefSeq"/>
        </authorList>
    </citation>
    <scope>IDENTIFICATION</scope>
    <source>
        <strain evidence="32">S238N-H82</strain>
        <tissue evidence="32">Testes</tissue>
    </source>
</reference>
<dbReference type="PANTHER" id="PTHR11525:SF0">
    <property type="entry name" value="FARNESYL PYROPHOSPHATE SYNTHASE"/>
    <property type="match status" value="1"/>
</dbReference>
<dbReference type="GO" id="GO:0045337">
    <property type="term" value="P:farnesyl diphosphate biosynthetic process"/>
    <property type="evidence" value="ECO:0000318"/>
    <property type="project" value="GO_Central"/>
</dbReference>
<evidence type="ECO:0000256" key="5">
    <source>
        <dbReference type="ARBA" id="ARBA00006706"/>
    </source>
</evidence>
<keyword evidence="16" id="KW-0007">Acetylation</keyword>
<proteinExistence type="inferred from homology"/>
<evidence type="ECO:0000256" key="1">
    <source>
        <dbReference type="ARBA" id="ARBA00001946"/>
    </source>
</evidence>
<dbReference type="Proteomes" id="UP000001554">
    <property type="component" value="Chromosome 2"/>
</dbReference>
<keyword evidence="8" id="KW-0963">Cytoplasm</keyword>
<comment type="catalytic activity">
    <reaction evidence="28">
        <text>isopentenyl diphosphate + (2E)-geranyl diphosphate = (2E,6E)-farnesyl diphosphate + diphosphate</text>
        <dbReference type="Rhea" id="RHEA:19361"/>
        <dbReference type="ChEBI" id="CHEBI:33019"/>
        <dbReference type="ChEBI" id="CHEBI:58057"/>
        <dbReference type="ChEBI" id="CHEBI:128769"/>
        <dbReference type="ChEBI" id="CHEBI:175763"/>
        <dbReference type="EC" id="2.5.1.10"/>
    </reaction>
</comment>
<evidence type="ECO:0000256" key="18">
    <source>
        <dbReference type="ARBA" id="ARBA00023166"/>
    </source>
</evidence>
<evidence type="ECO:0000256" key="9">
    <source>
        <dbReference type="ARBA" id="ARBA00022516"/>
    </source>
</evidence>
<dbReference type="SUPFAM" id="SSF48576">
    <property type="entry name" value="Terpenoid synthases"/>
    <property type="match status" value="2"/>
</dbReference>